<proteinExistence type="predicted"/>
<evidence type="ECO:0000313" key="1">
    <source>
        <dbReference type="EMBL" id="APW79694.1"/>
    </source>
</evidence>
<dbReference type="EMBL" id="KY250034">
    <property type="protein sequence ID" value="APW79694.1"/>
    <property type="molecule type" value="Genomic_DNA"/>
</dbReference>
<organism evidence="1 2">
    <name type="scientific">Pectobacterium phage PP99</name>
    <dbReference type="NCBI Taxonomy" id="1932883"/>
    <lineage>
        <taxon>Viruses</taxon>
        <taxon>Duplodnaviria</taxon>
        <taxon>Heunggongvirae</taxon>
        <taxon>Uroviricota</taxon>
        <taxon>Caudoviricetes</taxon>
        <taxon>Autographivirales</taxon>
        <taxon>Gajwadongvirus</taxon>
        <taxon>Gajwadongvirus PP99</taxon>
    </lineage>
</organism>
<gene>
    <name evidence="1" type="ORF">PP99_01</name>
</gene>
<reference evidence="2" key="1">
    <citation type="submission" date="2016-11" db="EMBL/GenBank/DDBJ databases">
        <authorList>
            <person name="Jaros S."/>
            <person name="Januszkiewicz K."/>
            <person name="Wedrychowicz H."/>
        </authorList>
    </citation>
    <scope>NUCLEOTIDE SEQUENCE [LARGE SCALE GENOMIC DNA]</scope>
</reference>
<dbReference type="Proteomes" id="UP000221883">
    <property type="component" value="Segment"/>
</dbReference>
<evidence type="ECO:0000313" key="2">
    <source>
        <dbReference type="Proteomes" id="UP000221883"/>
    </source>
</evidence>
<sequence length="81" mass="9332">MSIETRIKHVKACSDHLEGLGFTDQCVDDFEGTVYLMGTDGASFHMHKLYTVRKTGTTHSRKERLHRAVIQYTHAFNMKDM</sequence>
<keyword evidence="2" id="KW-1185">Reference proteome</keyword>
<name>A0A1P8L609_9CAUD</name>
<accession>A0A1P8L609</accession>
<protein>
    <submittedName>
        <fullName evidence="1">Uncharacterized protein</fullName>
    </submittedName>
</protein>